<evidence type="ECO:0000313" key="19">
    <source>
        <dbReference type="Proteomes" id="UP000245207"/>
    </source>
</evidence>
<keyword evidence="6 16" id="KW-0812">Transmembrane</keyword>
<dbReference type="SMART" id="SM00184">
    <property type="entry name" value="RING"/>
    <property type="match status" value="1"/>
</dbReference>
<feature type="domain" description="RING-type" evidence="17">
    <location>
        <begin position="328"/>
        <end position="370"/>
    </location>
</feature>
<reference evidence="18 19" key="1">
    <citation type="journal article" date="2018" name="Mol. Plant">
        <title>The genome of Artemisia annua provides insight into the evolution of Asteraceae family and artemisinin biosynthesis.</title>
        <authorList>
            <person name="Shen Q."/>
            <person name="Zhang L."/>
            <person name="Liao Z."/>
            <person name="Wang S."/>
            <person name="Yan T."/>
            <person name="Shi P."/>
            <person name="Liu M."/>
            <person name="Fu X."/>
            <person name="Pan Q."/>
            <person name="Wang Y."/>
            <person name="Lv Z."/>
            <person name="Lu X."/>
            <person name="Zhang F."/>
            <person name="Jiang W."/>
            <person name="Ma Y."/>
            <person name="Chen M."/>
            <person name="Hao X."/>
            <person name="Li L."/>
            <person name="Tang Y."/>
            <person name="Lv G."/>
            <person name="Zhou Y."/>
            <person name="Sun X."/>
            <person name="Brodelius P.E."/>
            <person name="Rose J.K.C."/>
            <person name="Tang K."/>
        </authorList>
    </citation>
    <scope>NUCLEOTIDE SEQUENCE [LARGE SCALE GENOMIC DNA]</scope>
    <source>
        <strain evidence="19">cv. Huhao1</strain>
        <tissue evidence="18">Leaf</tissue>
    </source>
</reference>
<name>A0A2U1LSD7_ARTAN</name>
<keyword evidence="5" id="KW-0808">Transferase</keyword>
<dbReference type="InterPro" id="IPR025287">
    <property type="entry name" value="WAK_GUB"/>
</dbReference>
<protein>
    <recommendedName>
        <fullName evidence="4">RING-type E3 ubiquitin transferase</fullName>
        <ecNumber evidence="4">2.3.2.27</ecNumber>
    </recommendedName>
</protein>
<comment type="caution">
    <text evidence="18">The sequence shown here is derived from an EMBL/GenBank/DDBJ whole genome shotgun (WGS) entry which is preliminary data.</text>
</comment>
<evidence type="ECO:0000256" key="5">
    <source>
        <dbReference type="ARBA" id="ARBA00022679"/>
    </source>
</evidence>
<organism evidence="18 19">
    <name type="scientific">Artemisia annua</name>
    <name type="common">Sweet wormwood</name>
    <dbReference type="NCBI Taxonomy" id="35608"/>
    <lineage>
        <taxon>Eukaryota</taxon>
        <taxon>Viridiplantae</taxon>
        <taxon>Streptophyta</taxon>
        <taxon>Embryophyta</taxon>
        <taxon>Tracheophyta</taxon>
        <taxon>Spermatophyta</taxon>
        <taxon>Magnoliopsida</taxon>
        <taxon>eudicotyledons</taxon>
        <taxon>Gunneridae</taxon>
        <taxon>Pentapetalae</taxon>
        <taxon>asterids</taxon>
        <taxon>campanulids</taxon>
        <taxon>Asterales</taxon>
        <taxon>Asteraceae</taxon>
        <taxon>Asteroideae</taxon>
        <taxon>Anthemideae</taxon>
        <taxon>Artemisiinae</taxon>
        <taxon>Artemisia</taxon>
    </lineage>
</organism>
<evidence type="ECO:0000256" key="6">
    <source>
        <dbReference type="ARBA" id="ARBA00022692"/>
    </source>
</evidence>
<evidence type="ECO:0000256" key="12">
    <source>
        <dbReference type="ARBA" id="ARBA00022989"/>
    </source>
</evidence>
<dbReference type="Proteomes" id="UP000245207">
    <property type="component" value="Unassembled WGS sequence"/>
</dbReference>
<dbReference type="STRING" id="35608.A0A2U1LSD7"/>
<evidence type="ECO:0000256" key="8">
    <source>
        <dbReference type="ARBA" id="ARBA00022729"/>
    </source>
</evidence>
<dbReference type="PROSITE" id="PS50089">
    <property type="entry name" value="ZF_RING_2"/>
    <property type="match status" value="1"/>
</dbReference>
<evidence type="ECO:0000256" key="1">
    <source>
        <dbReference type="ARBA" id="ARBA00000900"/>
    </source>
</evidence>
<evidence type="ECO:0000256" key="10">
    <source>
        <dbReference type="ARBA" id="ARBA00022786"/>
    </source>
</evidence>
<keyword evidence="7" id="KW-0479">Metal-binding</keyword>
<dbReference type="InterPro" id="IPR046948">
    <property type="entry name" value="ATL20-22-like"/>
</dbReference>
<evidence type="ECO:0000256" key="13">
    <source>
        <dbReference type="ARBA" id="ARBA00023136"/>
    </source>
</evidence>
<dbReference type="GO" id="GO:0061630">
    <property type="term" value="F:ubiquitin protein ligase activity"/>
    <property type="evidence" value="ECO:0007669"/>
    <property type="project" value="UniProtKB-EC"/>
</dbReference>
<keyword evidence="13 16" id="KW-0472">Membrane</keyword>
<evidence type="ECO:0000256" key="15">
    <source>
        <dbReference type="PROSITE-ProRule" id="PRU00175"/>
    </source>
</evidence>
<dbReference type="InterPro" id="IPR013083">
    <property type="entry name" value="Znf_RING/FYVE/PHD"/>
</dbReference>
<proteinExistence type="inferred from homology"/>
<comment type="similarity">
    <text evidence="14">Belongs to the RING-type zinc finger family. ATL subfamily.</text>
</comment>
<dbReference type="PANTHER" id="PTHR46279">
    <property type="entry name" value="RING/U-BOX SUPERFAMILY PROTEIN"/>
    <property type="match status" value="1"/>
</dbReference>
<dbReference type="PANTHER" id="PTHR46279:SF31">
    <property type="entry name" value="RING-H2 FINGER PROTEIN ATL20-LIKE ISOFORM X1"/>
    <property type="match status" value="1"/>
</dbReference>
<dbReference type="GO" id="GO:0008270">
    <property type="term" value="F:zinc ion binding"/>
    <property type="evidence" value="ECO:0007669"/>
    <property type="project" value="UniProtKB-KW"/>
</dbReference>
<keyword evidence="19" id="KW-1185">Reference proteome</keyword>
<dbReference type="AlphaFoldDB" id="A0A2U1LSD7"/>
<dbReference type="Gene3D" id="3.30.40.10">
    <property type="entry name" value="Zinc/RING finger domain, C3HC4 (zinc finger)"/>
    <property type="match status" value="1"/>
</dbReference>
<keyword evidence="8" id="KW-0732">Signal</keyword>
<dbReference type="OrthoDB" id="8062037at2759"/>
<sequence>MKTKLLKPIVTTTIFLAFKVVGPLTMKTKKTLVLLLFFLFESISSEDVCSPTFCSSLFLEPEVRFPFRLVDRQPSSCGFPGFDLSCNEKNQTILKLSPSRSFIVIHISYTTQVIRVDPDFCGPERLVGINLAGTPFENNLESYSFYNCSSPNASFNVPNISFPCLGSVNHSVYALETFKISYGDIPQSCKDIATISVPVLKQYVGIVRSTLSWIMPFCETCELGGGTCAFKDGETTCILYGRDPREISYRLIVITGVPTLIFAIVLICYVRGKVRYYDQGQHQSIDLSAIAITPQTRSTTGLDGATIESYPKTILGESCELPKDDSTCAICLSDYKPKEVVRTIPECSHYFHVDCVDEWLKLNATCPVCRKSPEIA</sequence>
<keyword evidence="10" id="KW-0833">Ubl conjugation pathway</keyword>
<dbReference type="CDD" id="cd16461">
    <property type="entry name" value="RING-H2_EL5-like"/>
    <property type="match status" value="1"/>
</dbReference>
<evidence type="ECO:0000256" key="14">
    <source>
        <dbReference type="ARBA" id="ARBA00024209"/>
    </source>
</evidence>
<keyword evidence="12 16" id="KW-1133">Transmembrane helix</keyword>
<evidence type="ECO:0000256" key="3">
    <source>
        <dbReference type="ARBA" id="ARBA00004906"/>
    </source>
</evidence>
<dbReference type="InterPro" id="IPR001841">
    <property type="entry name" value="Znf_RING"/>
</dbReference>
<accession>A0A2U1LSD7</accession>
<evidence type="ECO:0000313" key="18">
    <source>
        <dbReference type="EMBL" id="PWA51915.1"/>
    </source>
</evidence>
<evidence type="ECO:0000256" key="9">
    <source>
        <dbReference type="ARBA" id="ARBA00022771"/>
    </source>
</evidence>
<keyword evidence="11" id="KW-0862">Zinc</keyword>
<evidence type="ECO:0000256" key="2">
    <source>
        <dbReference type="ARBA" id="ARBA00004167"/>
    </source>
</evidence>
<keyword evidence="9 15" id="KW-0863">Zinc-finger</keyword>
<dbReference type="EMBL" id="PKPP01007986">
    <property type="protein sequence ID" value="PWA51915.1"/>
    <property type="molecule type" value="Genomic_DNA"/>
</dbReference>
<gene>
    <name evidence="18" type="ORF">CTI12_AA459090</name>
</gene>
<comment type="catalytic activity">
    <reaction evidence="1">
        <text>S-ubiquitinyl-[E2 ubiquitin-conjugating enzyme]-L-cysteine + [acceptor protein]-L-lysine = [E2 ubiquitin-conjugating enzyme]-L-cysteine + N(6)-ubiquitinyl-[acceptor protein]-L-lysine.</text>
        <dbReference type="EC" id="2.3.2.27"/>
    </reaction>
</comment>
<dbReference type="SUPFAM" id="SSF57850">
    <property type="entry name" value="RING/U-box"/>
    <property type="match status" value="1"/>
</dbReference>
<feature type="transmembrane region" description="Helical" evidence="16">
    <location>
        <begin position="247"/>
        <end position="270"/>
    </location>
</feature>
<evidence type="ECO:0000256" key="7">
    <source>
        <dbReference type="ARBA" id="ARBA00022723"/>
    </source>
</evidence>
<dbReference type="EC" id="2.3.2.27" evidence="4"/>
<evidence type="ECO:0000256" key="16">
    <source>
        <dbReference type="SAM" id="Phobius"/>
    </source>
</evidence>
<evidence type="ECO:0000259" key="17">
    <source>
        <dbReference type="PROSITE" id="PS50089"/>
    </source>
</evidence>
<comment type="pathway">
    <text evidence="3">Protein modification; protein ubiquitination.</text>
</comment>
<evidence type="ECO:0000256" key="11">
    <source>
        <dbReference type="ARBA" id="ARBA00022833"/>
    </source>
</evidence>
<dbReference type="Pfam" id="PF13947">
    <property type="entry name" value="GUB_WAK_bind"/>
    <property type="match status" value="1"/>
</dbReference>
<dbReference type="GO" id="GO:0030247">
    <property type="term" value="F:polysaccharide binding"/>
    <property type="evidence" value="ECO:0007669"/>
    <property type="project" value="InterPro"/>
</dbReference>
<dbReference type="GO" id="GO:0016020">
    <property type="term" value="C:membrane"/>
    <property type="evidence" value="ECO:0007669"/>
    <property type="project" value="UniProtKB-SubCell"/>
</dbReference>
<dbReference type="Pfam" id="PF13639">
    <property type="entry name" value="zf-RING_2"/>
    <property type="match status" value="1"/>
</dbReference>
<comment type="subcellular location">
    <subcellularLocation>
        <location evidence="2">Membrane</location>
        <topology evidence="2">Single-pass membrane protein</topology>
    </subcellularLocation>
</comment>
<evidence type="ECO:0000256" key="4">
    <source>
        <dbReference type="ARBA" id="ARBA00012483"/>
    </source>
</evidence>